<evidence type="ECO:0000313" key="1">
    <source>
        <dbReference type="EMBL" id="KAK3717797.1"/>
    </source>
</evidence>
<dbReference type="EMBL" id="JAUTXU010000035">
    <property type="protein sequence ID" value="KAK3717797.1"/>
    <property type="molecule type" value="Genomic_DNA"/>
</dbReference>
<evidence type="ECO:0000313" key="2">
    <source>
        <dbReference type="Proteomes" id="UP001281147"/>
    </source>
</evidence>
<dbReference type="Proteomes" id="UP001281147">
    <property type="component" value="Unassembled WGS sequence"/>
</dbReference>
<protein>
    <submittedName>
        <fullName evidence="1">Uncharacterized protein</fullName>
    </submittedName>
</protein>
<keyword evidence="2" id="KW-1185">Reference proteome</keyword>
<name>A0ACC3NLR1_9PEZI</name>
<reference evidence="1" key="1">
    <citation type="submission" date="2023-07" db="EMBL/GenBank/DDBJ databases">
        <title>Black Yeasts Isolated from many extreme environments.</title>
        <authorList>
            <person name="Coleine C."/>
            <person name="Stajich J.E."/>
            <person name="Selbmann L."/>
        </authorList>
    </citation>
    <scope>NUCLEOTIDE SEQUENCE</scope>
    <source>
        <strain evidence="1">CCFEE 5714</strain>
    </source>
</reference>
<sequence length="127" mass="14533">MSSDSLPRSTDVEIAGTGIPSTFTEIQVPTFCTLNGRIQRNGIQYIPHKQYDIQVRFSGSANWITMRVPNIRLTELLEDLHLRYEFRRVFRVLPDEENDLTGYDIMIGDLAEQAQGSGEVLRLAFDR</sequence>
<organism evidence="1 2">
    <name type="scientific">Vermiconidia calcicola</name>
    <dbReference type="NCBI Taxonomy" id="1690605"/>
    <lineage>
        <taxon>Eukaryota</taxon>
        <taxon>Fungi</taxon>
        <taxon>Dikarya</taxon>
        <taxon>Ascomycota</taxon>
        <taxon>Pezizomycotina</taxon>
        <taxon>Dothideomycetes</taxon>
        <taxon>Dothideomycetidae</taxon>
        <taxon>Mycosphaerellales</taxon>
        <taxon>Extremaceae</taxon>
        <taxon>Vermiconidia</taxon>
    </lineage>
</organism>
<accession>A0ACC3NLR1</accession>
<comment type="caution">
    <text evidence="1">The sequence shown here is derived from an EMBL/GenBank/DDBJ whole genome shotgun (WGS) entry which is preliminary data.</text>
</comment>
<proteinExistence type="predicted"/>
<gene>
    <name evidence="1" type="ORF">LTR37_005568</name>
</gene>